<reference evidence="2" key="1">
    <citation type="submission" date="2023-06" db="EMBL/GenBank/DDBJ databases">
        <title>Genome-scale phylogeny and comparative genomics of the fungal order Sordariales.</title>
        <authorList>
            <consortium name="Lawrence Berkeley National Laboratory"/>
            <person name="Hensen N."/>
            <person name="Bonometti L."/>
            <person name="Westerberg I."/>
            <person name="Brannstrom I.O."/>
            <person name="Guillou S."/>
            <person name="Cros-Aarteil S."/>
            <person name="Calhoun S."/>
            <person name="Haridas S."/>
            <person name="Kuo A."/>
            <person name="Mondo S."/>
            <person name="Pangilinan J."/>
            <person name="Riley R."/>
            <person name="Labutti K."/>
            <person name="Andreopoulos B."/>
            <person name="Lipzen A."/>
            <person name="Chen C."/>
            <person name="Yanf M."/>
            <person name="Daum C."/>
            <person name="Ng V."/>
            <person name="Clum A."/>
            <person name="Steindorff A."/>
            <person name="Ohm R."/>
            <person name="Martin F."/>
            <person name="Silar P."/>
            <person name="Natvig D."/>
            <person name="Lalanne C."/>
            <person name="Gautier V."/>
            <person name="Ament-Velasquez S.L."/>
            <person name="Kruys A."/>
            <person name="Hutchinson M.I."/>
            <person name="Powell A.J."/>
            <person name="Barry K."/>
            <person name="Miller A.N."/>
            <person name="Grigoriev I.V."/>
            <person name="Debuchy R."/>
            <person name="Gladieux P."/>
            <person name="Thoren M.H."/>
            <person name="Johannesson H."/>
        </authorList>
    </citation>
    <scope>NUCLEOTIDE SEQUENCE</scope>
    <source>
        <strain evidence="2">SMH2532-1</strain>
    </source>
</reference>
<protein>
    <submittedName>
        <fullName evidence="2">Uncharacterized protein</fullName>
    </submittedName>
</protein>
<dbReference type="EMBL" id="JAULSV010000006">
    <property type="protein sequence ID" value="KAK0640986.1"/>
    <property type="molecule type" value="Genomic_DNA"/>
</dbReference>
<keyword evidence="3" id="KW-1185">Reference proteome</keyword>
<feature type="chain" id="PRO_5041468698" evidence="1">
    <location>
        <begin position="20"/>
        <end position="112"/>
    </location>
</feature>
<keyword evidence="1" id="KW-0732">Signal</keyword>
<gene>
    <name evidence="2" type="ORF">B0T16DRAFT_205656</name>
</gene>
<sequence length="112" mass="12217">MGGWPLSAFGLSRVVVVLGMHDMQGVRYARPRSPSRVARQLLETGVTDGIASELAGYLPVYHLPRQPNPKLEGHGRQGEATGCLKVRRSEKTQIAACLFGWLRVGWLAGCSM</sequence>
<proteinExistence type="predicted"/>
<feature type="signal peptide" evidence="1">
    <location>
        <begin position="1"/>
        <end position="19"/>
    </location>
</feature>
<name>A0AA40CJB4_9PEZI</name>
<dbReference type="Proteomes" id="UP001174936">
    <property type="component" value="Unassembled WGS sequence"/>
</dbReference>
<organism evidence="2 3">
    <name type="scientific">Cercophora newfieldiana</name>
    <dbReference type="NCBI Taxonomy" id="92897"/>
    <lineage>
        <taxon>Eukaryota</taxon>
        <taxon>Fungi</taxon>
        <taxon>Dikarya</taxon>
        <taxon>Ascomycota</taxon>
        <taxon>Pezizomycotina</taxon>
        <taxon>Sordariomycetes</taxon>
        <taxon>Sordariomycetidae</taxon>
        <taxon>Sordariales</taxon>
        <taxon>Lasiosphaeriaceae</taxon>
        <taxon>Cercophora</taxon>
    </lineage>
</organism>
<accession>A0AA40CJB4</accession>
<evidence type="ECO:0000256" key="1">
    <source>
        <dbReference type="SAM" id="SignalP"/>
    </source>
</evidence>
<evidence type="ECO:0000313" key="2">
    <source>
        <dbReference type="EMBL" id="KAK0640986.1"/>
    </source>
</evidence>
<evidence type="ECO:0000313" key="3">
    <source>
        <dbReference type="Proteomes" id="UP001174936"/>
    </source>
</evidence>
<dbReference type="AlphaFoldDB" id="A0AA40CJB4"/>
<comment type="caution">
    <text evidence="2">The sequence shown here is derived from an EMBL/GenBank/DDBJ whole genome shotgun (WGS) entry which is preliminary data.</text>
</comment>